<dbReference type="Pfam" id="PF07690">
    <property type="entry name" value="MFS_1"/>
    <property type="match status" value="1"/>
</dbReference>
<feature type="region of interest" description="Disordered" evidence="7">
    <location>
        <begin position="247"/>
        <end position="267"/>
    </location>
</feature>
<keyword evidence="9" id="KW-1185">Reference proteome</keyword>
<evidence type="ECO:0000256" key="2">
    <source>
        <dbReference type="ARBA" id="ARBA00022448"/>
    </source>
</evidence>
<evidence type="ECO:0000313" key="11">
    <source>
        <dbReference type="RefSeq" id="XP_012943466.1"/>
    </source>
</evidence>
<dbReference type="Gene3D" id="1.20.1250.20">
    <property type="entry name" value="MFS general substrate transporter like domains"/>
    <property type="match status" value="1"/>
</dbReference>
<dbReference type="PANTHER" id="PTHR19432">
    <property type="entry name" value="SUGAR TRANSPORTER"/>
    <property type="match status" value="1"/>
</dbReference>
<protein>
    <submittedName>
        <fullName evidence="10 11">Solute carrier family 45 member 3</fullName>
    </submittedName>
</protein>
<evidence type="ECO:0000256" key="8">
    <source>
        <dbReference type="SAM" id="Phobius"/>
    </source>
</evidence>
<feature type="transmembrane region" description="Helical" evidence="8">
    <location>
        <begin position="179"/>
        <end position="197"/>
    </location>
</feature>
<feature type="compositionally biased region" description="Low complexity" evidence="7">
    <location>
        <begin position="299"/>
        <end position="308"/>
    </location>
</feature>
<evidence type="ECO:0000313" key="9">
    <source>
        <dbReference type="Proteomes" id="UP000694888"/>
    </source>
</evidence>
<feature type="transmembrane region" description="Helical" evidence="8">
    <location>
        <begin position="138"/>
        <end position="158"/>
    </location>
</feature>
<feature type="transmembrane region" description="Helical" evidence="8">
    <location>
        <begin position="68"/>
        <end position="90"/>
    </location>
</feature>
<evidence type="ECO:0000256" key="3">
    <source>
        <dbReference type="ARBA" id="ARBA00022692"/>
    </source>
</evidence>
<gene>
    <name evidence="10 11" type="primary">LOC101849646</name>
</gene>
<feature type="transmembrane region" description="Helical" evidence="8">
    <location>
        <begin position="477"/>
        <end position="495"/>
    </location>
</feature>
<dbReference type="SUPFAM" id="SSF103473">
    <property type="entry name" value="MFS general substrate transporter"/>
    <property type="match status" value="1"/>
</dbReference>
<evidence type="ECO:0000256" key="1">
    <source>
        <dbReference type="ARBA" id="ARBA00004141"/>
    </source>
</evidence>
<dbReference type="InterPro" id="IPR011701">
    <property type="entry name" value="MFS"/>
</dbReference>
<evidence type="ECO:0000256" key="6">
    <source>
        <dbReference type="ARBA" id="ARBA00038193"/>
    </source>
</evidence>
<evidence type="ECO:0000256" key="5">
    <source>
        <dbReference type="ARBA" id="ARBA00023136"/>
    </source>
</evidence>
<feature type="compositionally biased region" description="Low complexity" evidence="7">
    <location>
        <begin position="254"/>
        <end position="267"/>
    </location>
</feature>
<name>A0ABM1A9M4_APLCA</name>
<keyword evidence="5 8" id="KW-0472">Membrane</keyword>
<evidence type="ECO:0000256" key="7">
    <source>
        <dbReference type="SAM" id="MobiDB-lite"/>
    </source>
</evidence>
<dbReference type="RefSeq" id="XP_012943466.1">
    <property type="nucleotide sequence ID" value="XM_013088012.2"/>
</dbReference>
<dbReference type="GeneID" id="101849646"/>
<feature type="transmembrane region" description="Helical" evidence="8">
    <location>
        <begin position="446"/>
        <end position="465"/>
    </location>
</feature>
<comment type="similarity">
    <text evidence="6">Belongs to the glycoside-pentoside-hexuronide (GPH) cation symporter transporter (TC 2.A.2) family.</text>
</comment>
<keyword evidence="4 8" id="KW-1133">Transmembrane helix</keyword>
<dbReference type="PANTHER" id="PTHR19432:SF37">
    <property type="entry name" value="SOLUTE CARRIER FAMILY 45 MEMBER 3"/>
    <property type="match status" value="1"/>
</dbReference>
<reference evidence="10 11" key="1">
    <citation type="submission" date="2025-05" db="UniProtKB">
        <authorList>
            <consortium name="RefSeq"/>
        </authorList>
    </citation>
    <scope>IDENTIFICATION</scope>
</reference>
<feature type="transmembrane region" description="Helical" evidence="8">
    <location>
        <begin position="102"/>
        <end position="118"/>
    </location>
</feature>
<keyword evidence="3 8" id="KW-0812">Transmembrane</keyword>
<dbReference type="Proteomes" id="UP000694888">
    <property type="component" value="Unplaced"/>
</dbReference>
<organism evidence="9 11">
    <name type="scientific">Aplysia californica</name>
    <name type="common">California sea hare</name>
    <dbReference type="NCBI Taxonomy" id="6500"/>
    <lineage>
        <taxon>Eukaryota</taxon>
        <taxon>Metazoa</taxon>
        <taxon>Spiralia</taxon>
        <taxon>Lophotrochozoa</taxon>
        <taxon>Mollusca</taxon>
        <taxon>Gastropoda</taxon>
        <taxon>Heterobranchia</taxon>
        <taxon>Euthyneura</taxon>
        <taxon>Tectipleura</taxon>
        <taxon>Aplysiida</taxon>
        <taxon>Aplysioidea</taxon>
        <taxon>Aplysiidae</taxon>
        <taxon>Aplysia</taxon>
    </lineage>
</organism>
<evidence type="ECO:0000313" key="10">
    <source>
        <dbReference type="RefSeq" id="XP_005108292.1"/>
    </source>
</evidence>
<keyword evidence="2" id="KW-0813">Transport</keyword>
<evidence type="ECO:0000256" key="4">
    <source>
        <dbReference type="ARBA" id="ARBA00022989"/>
    </source>
</evidence>
<feature type="transmembrane region" description="Helical" evidence="8">
    <location>
        <begin position="501"/>
        <end position="523"/>
    </location>
</feature>
<feature type="transmembrane region" description="Helical" evidence="8">
    <location>
        <begin position="34"/>
        <end position="56"/>
    </location>
</feature>
<feature type="transmembrane region" description="Helical" evidence="8">
    <location>
        <begin position="581"/>
        <end position="600"/>
    </location>
</feature>
<feature type="transmembrane region" description="Helical" evidence="8">
    <location>
        <begin position="392"/>
        <end position="415"/>
    </location>
</feature>
<comment type="subcellular location">
    <subcellularLocation>
        <location evidence="1">Membrane</location>
        <topology evidence="1">Multi-pass membrane protein</topology>
    </subcellularLocation>
</comment>
<feature type="transmembrane region" description="Helical" evidence="8">
    <location>
        <begin position="217"/>
        <end position="236"/>
    </location>
</feature>
<dbReference type="RefSeq" id="XP_005108292.1">
    <property type="nucleotide sequence ID" value="XM_005108235.3"/>
</dbReference>
<feature type="compositionally biased region" description="Low complexity" evidence="7">
    <location>
        <begin position="280"/>
        <end position="289"/>
    </location>
</feature>
<feature type="region of interest" description="Disordered" evidence="7">
    <location>
        <begin position="280"/>
        <end position="323"/>
    </location>
</feature>
<accession>A0ABM1A9M4</accession>
<proteinExistence type="inferred from homology"/>
<feature type="transmembrane region" description="Helical" evidence="8">
    <location>
        <begin position="555"/>
        <end position="575"/>
    </location>
</feature>
<dbReference type="InterPro" id="IPR036259">
    <property type="entry name" value="MFS_trans_sf"/>
</dbReference>
<sequence>MESMSAVVVDMTTSTTKTSISSLSRGSLSLLQMLLLNAVVCGVEICACAGFTYVPPLLLKAGYTEENLGLILGLGPLLGFFLVPVIGRASDRCYSHFGRRRPFILGLAILLVVSLYLIPFGEYFASLLVPNPVVSRRIGIWGLTAGVVLLDFTTQACLTPCEALLNDAACESEQSEKIFTIYSLMVSLGGIIGYLLTAIDWSNNAMGQYFGGQEASVFSILIVMFTMMLAATLLIAQEVPLSNPAMTSNTSMVSSTPTAASTDPSSSSLAAVSATPLLSELSASPSSSPRPHIAHESGYESSNYSSGDEGQGKTNGKRLPRSIRGLGDAHSPAAAFSVMPSFLARIFRRGVSRLGHSCPRICRFLSQLVSCVVWLVKQVFPKQLMELFQIPAVLKLLAVADFCSWTAIMGFNIYYTDYVGQVVYGGNPNAPADSPEGRAYDDGVRIASWGLLFHCICSAVLSFFIERLTAAYGYKTTFTLGMVTFVGAMMGMVLIRHIVFVNLMAAITGFAYATITTIPFMLISKYHANKKVYFRDLPSATLSDSERGIGADMAILDWSYFLSQVVLTAAMGTIVHVTGTLISYMVTAGAMGILAIYYIGHIVENEPQARRCVMDATDKMPDARR</sequence>